<accession>A0A2S0P749</accession>
<dbReference type="OrthoDB" id="9802794at2"/>
<dbReference type="SMART" id="SM00028">
    <property type="entry name" value="TPR"/>
    <property type="match status" value="5"/>
</dbReference>
<reference evidence="4 5" key="1">
    <citation type="submission" date="2018-04" db="EMBL/GenBank/DDBJ databases">
        <title>Denitrifier Microvirgula.</title>
        <authorList>
            <person name="Anderson E."/>
            <person name="Jang J."/>
            <person name="Ishii S."/>
        </authorList>
    </citation>
    <scope>NUCLEOTIDE SEQUENCE [LARGE SCALE GENOMIC DNA]</scope>
    <source>
        <strain evidence="4 5">BE2.4</strain>
    </source>
</reference>
<gene>
    <name evidence="4" type="ORF">DAI18_03265</name>
</gene>
<dbReference type="STRING" id="1122240.GCA_000620105_00392"/>
<dbReference type="InterPro" id="IPR011990">
    <property type="entry name" value="TPR-like_helical_dom_sf"/>
</dbReference>
<dbReference type="RefSeq" id="WP_107888728.1">
    <property type="nucleotide sequence ID" value="NZ_CP028519.1"/>
</dbReference>
<dbReference type="PANTHER" id="PTHR45586">
    <property type="entry name" value="TPR REPEAT-CONTAINING PROTEIN PA4667"/>
    <property type="match status" value="1"/>
</dbReference>
<dbReference type="Proteomes" id="UP000244173">
    <property type="component" value="Chromosome"/>
</dbReference>
<keyword evidence="1" id="KW-0677">Repeat</keyword>
<evidence type="ECO:0000313" key="4">
    <source>
        <dbReference type="EMBL" id="AVY93165.1"/>
    </source>
</evidence>
<proteinExistence type="predicted"/>
<dbReference type="SUPFAM" id="SSF48452">
    <property type="entry name" value="TPR-like"/>
    <property type="match status" value="2"/>
</dbReference>
<dbReference type="KEGG" id="maer:DAI18_03265"/>
<organism evidence="4 5">
    <name type="scientific">Microvirgula aerodenitrificans</name>
    <dbReference type="NCBI Taxonomy" id="57480"/>
    <lineage>
        <taxon>Bacteria</taxon>
        <taxon>Pseudomonadati</taxon>
        <taxon>Pseudomonadota</taxon>
        <taxon>Betaproteobacteria</taxon>
        <taxon>Neisseriales</taxon>
        <taxon>Aquaspirillaceae</taxon>
        <taxon>Microvirgula</taxon>
    </lineage>
</organism>
<keyword evidence="2 3" id="KW-0802">TPR repeat</keyword>
<dbReference type="Pfam" id="PF13181">
    <property type="entry name" value="TPR_8"/>
    <property type="match status" value="2"/>
</dbReference>
<dbReference type="InterPro" id="IPR019734">
    <property type="entry name" value="TPR_rpt"/>
</dbReference>
<dbReference type="Pfam" id="PF13432">
    <property type="entry name" value="TPR_16"/>
    <property type="match status" value="3"/>
</dbReference>
<evidence type="ECO:0000256" key="2">
    <source>
        <dbReference type="ARBA" id="ARBA00022803"/>
    </source>
</evidence>
<keyword evidence="5" id="KW-1185">Reference proteome</keyword>
<name>A0A2S0P749_9NEIS</name>
<evidence type="ECO:0000313" key="5">
    <source>
        <dbReference type="Proteomes" id="UP000244173"/>
    </source>
</evidence>
<dbReference type="PANTHER" id="PTHR45586:SF1">
    <property type="entry name" value="LIPOPOLYSACCHARIDE ASSEMBLY PROTEIN B"/>
    <property type="match status" value="1"/>
</dbReference>
<dbReference type="AlphaFoldDB" id="A0A2S0P749"/>
<dbReference type="InterPro" id="IPR051012">
    <property type="entry name" value="CellSynth/LPSAsmb/PSIAsmb"/>
</dbReference>
<sequence>MMSNSKTPVPTISDLAILKTTADLAEQGQLPEAEALLHEQLAQDPADPVALLGLGQLAAHAGLVDDAHVILEAALMETRARWPDQGNAPLQAEIQRSIARTHDSTGQIYRGVSHWLDSLVCEDTQEAREALARARQVDDSNKTTLFKDIQAPAGLLEQAERVCGEELARQPDDAEASFQLGNVKLLQKKYDEALPLLERASQRLSERADVFYSLALTAMGLGQTEAARAALLRSHELAPSLDTCLELGMYYAARGEHAEAIDMLRLGAQDHPDGAALLAGLLSRERRYDEAIAVAQYICDKFPTSARCWVLLGRAHYTAGDPEQAMYALMFAIHLAPDDDDIHTDLGSLLSKLNAHTMAEVAYRRAMALNPENLWGYTSLIACLSQQQKYDQAHDIFDQAESKWPDNPELYLNVSVVECEQGDVEKAFSSVHHAIEQKLIELAELPPEQMFEEKKEQYMVVHDAHVALLAAHEALTRAGVPFFLIGGTLLGIIRDGDLLPFDKDMDFGLWSDVSREAIVGAFNDDPDFMVPDTMLDPNAWVSALHHKPTDIIIDMFFFHRDGDSCLEGFDRGAMKLRWRYRGFELKPLPFLGVEFLAPESPERFFEDIYGSEWRIPDPGFDAVVAGYCLTPESKDLCSFYGYERLFSALRSRRWAKTMSYAKQIRKWGPHPILDQVEAFIRERDLA</sequence>
<evidence type="ECO:0000256" key="1">
    <source>
        <dbReference type="ARBA" id="ARBA00022737"/>
    </source>
</evidence>
<dbReference type="Pfam" id="PF14559">
    <property type="entry name" value="TPR_19"/>
    <property type="match status" value="1"/>
</dbReference>
<dbReference type="Gene3D" id="1.25.40.10">
    <property type="entry name" value="Tetratricopeptide repeat domain"/>
    <property type="match status" value="3"/>
</dbReference>
<dbReference type="EMBL" id="CP028519">
    <property type="protein sequence ID" value="AVY93165.1"/>
    <property type="molecule type" value="Genomic_DNA"/>
</dbReference>
<feature type="repeat" description="TPR" evidence="3">
    <location>
        <begin position="306"/>
        <end position="339"/>
    </location>
</feature>
<protein>
    <submittedName>
        <fullName evidence="4">Uncharacterized protein</fullName>
    </submittedName>
</protein>
<feature type="repeat" description="TPR" evidence="3">
    <location>
        <begin position="340"/>
        <end position="373"/>
    </location>
</feature>
<evidence type="ECO:0000256" key="3">
    <source>
        <dbReference type="PROSITE-ProRule" id="PRU00339"/>
    </source>
</evidence>
<dbReference type="PROSITE" id="PS50005">
    <property type="entry name" value="TPR"/>
    <property type="match status" value="2"/>
</dbReference>